<dbReference type="GO" id="GO:0005886">
    <property type="term" value="C:plasma membrane"/>
    <property type="evidence" value="ECO:0007669"/>
    <property type="project" value="UniProtKB-SubCell"/>
</dbReference>
<protein>
    <recommendedName>
        <fullName evidence="8">Cardiolipin synthase N-terminal domain-containing protein</fullName>
    </recommendedName>
</protein>
<sequence>MDTTMDFWDFFFWFLFAWVAVASIWVFVAVVFDLFRDHDLSGVAKAVWLIFLVLLPLLGVLFYLITRGDAMAARNAQVMPDPARASSTGDASASKAEEIERAQSLLSSGAITRDEFDALKASALT</sequence>
<evidence type="ECO:0000256" key="3">
    <source>
        <dbReference type="ARBA" id="ARBA00022692"/>
    </source>
</evidence>
<comment type="caution">
    <text evidence="9">The sequence shown here is derived from an EMBL/GenBank/DDBJ whole genome shotgun (WGS) entry which is preliminary data.</text>
</comment>
<feature type="transmembrane region" description="Helical" evidence="7">
    <location>
        <begin position="47"/>
        <end position="65"/>
    </location>
</feature>
<reference evidence="9 10" key="1">
    <citation type="submission" date="2020-07" db="EMBL/GenBank/DDBJ databases">
        <title>Sequencing the genomes of 1000 actinobacteria strains.</title>
        <authorList>
            <person name="Klenk H.-P."/>
        </authorList>
    </citation>
    <scope>NUCLEOTIDE SEQUENCE [LARGE SCALE GENOMIC DNA]</scope>
    <source>
        <strain evidence="9 10">DSM 26154</strain>
    </source>
</reference>
<organism evidence="9 10">
    <name type="scientific">Janibacter cremeus</name>
    <dbReference type="NCBI Taxonomy" id="1285192"/>
    <lineage>
        <taxon>Bacteria</taxon>
        <taxon>Bacillati</taxon>
        <taxon>Actinomycetota</taxon>
        <taxon>Actinomycetes</taxon>
        <taxon>Micrococcales</taxon>
        <taxon>Intrasporangiaceae</taxon>
        <taxon>Janibacter</taxon>
    </lineage>
</organism>
<evidence type="ECO:0000313" key="10">
    <source>
        <dbReference type="Proteomes" id="UP000554054"/>
    </source>
</evidence>
<dbReference type="InterPro" id="IPR027379">
    <property type="entry name" value="CLS_N"/>
</dbReference>
<evidence type="ECO:0000256" key="6">
    <source>
        <dbReference type="SAM" id="MobiDB-lite"/>
    </source>
</evidence>
<proteinExistence type="predicted"/>
<keyword evidence="3 7" id="KW-0812">Transmembrane</keyword>
<comment type="subcellular location">
    <subcellularLocation>
        <location evidence="1">Cell membrane</location>
        <topology evidence="1">Multi-pass membrane protein</topology>
    </subcellularLocation>
</comment>
<dbReference type="RefSeq" id="WP_185991473.1">
    <property type="nucleotide sequence ID" value="NZ_JACCAE010000001.1"/>
</dbReference>
<evidence type="ECO:0000256" key="4">
    <source>
        <dbReference type="ARBA" id="ARBA00022989"/>
    </source>
</evidence>
<feature type="region of interest" description="Disordered" evidence="6">
    <location>
        <begin position="79"/>
        <end position="100"/>
    </location>
</feature>
<dbReference type="AlphaFoldDB" id="A0A852VY73"/>
<gene>
    <name evidence="9" type="ORF">BJY20_002087</name>
</gene>
<keyword evidence="5 7" id="KW-0472">Membrane</keyword>
<feature type="domain" description="Cardiolipin synthase N-terminal" evidence="8">
    <location>
        <begin position="27"/>
        <end position="67"/>
    </location>
</feature>
<evidence type="ECO:0000259" key="8">
    <source>
        <dbReference type="Pfam" id="PF13396"/>
    </source>
</evidence>
<keyword evidence="4 7" id="KW-1133">Transmembrane helix</keyword>
<keyword evidence="2" id="KW-1003">Cell membrane</keyword>
<accession>A0A852VY73</accession>
<dbReference type="EMBL" id="JACCAE010000001">
    <property type="protein sequence ID" value="NYF98695.1"/>
    <property type="molecule type" value="Genomic_DNA"/>
</dbReference>
<dbReference type="Pfam" id="PF13396">
    <property type="entry name" value="PLDc_N"/>
    <property type="match status" value="1"/>
</dbReference>
<evidence type="ECO:0000313" key="9">
    <source>
        <dbReference type="EMBL" id="NYF98695.1"/>
    </source>
</evidence>
<evidence type="ECO:0000256" key="1">
    <source>
        <dbReference type="ARBA" id="ARBA00004651"/>
    </source>
</evidence>
<dbReference type="Proteomes" id="UP000554054">
    <property type="component" value="Unassembled WGS sequence"/>
</dbReference>
<evidence type="ECO:0000256" key="5">
    <source>
        <dbReference type="ARBA" id="ARBA00023136"/>
    </source>
</evidence>
<evidence type="ECO:0000256" key="2">
    <source>
        <dbReference type="ARBA" id="ARBA00022475"/>
    </source>
</evidence>
<name>A0A852VY73_9MICO</name>
<evidence type="ECO:0000256" key="7">
    <source>
        <dbReference type="SAM" id="Phobius"/>
    </source>
</evidence>
<keyword evidence="10" id="KW-1185">Reference proteome</keyword>
<feature type="transmembrane region" description="Helical" evidence="7">
    <location>
        <begin position="12"/>
        <end position="35"/>
    </location>
</feature>